<accession>A0A1M7QST2</accession>
<evidence type="ECO:0000313" key="17">
    <source>
        <dbReference type="Proteomes" id="UP000184440"/>
    </source>
</evidence>
<evidence type="ECO:0000256" key="6">
    <source>
        <dbReference type="ARBA" id="ARBA00022984"/>
    </source>
</evidence>
<keyword evidence="5 13" id="KW-0133">Cell shape</keyword>
<dbReference type="GO" id="GO:0018104">
    <property type="term" value="P:peptidoglycan-protein cross-linking"/>
    <property type="evidence" value="ECO:0007669"/>
    <property type="project" value="TreeGrafter"/>
</dbReference>
<keyword evidence="10" id="KW-0012">Acyltransferase</keyword>
<dbReference type="UniPathway" id="UPA00219"/>
<dbReference type="PANTHER" id="PTHR30582:SF2">
    <property type="entry name" value="L,D-TRANSPEPTIDASE YCIB-RELATED"/>
    <property type="match status" value="1"/>
</dbReference>
<dbReference type="STRING" id="134849.SAMN05443668_105301"/>
<dbReference type="OrthoDB" id="5242354at2"/>
<evidence type="ECO:0000256" key="14">
    <source>
        <dbReference type="SAM" id="MobiDB-lite"/>
    </source>
</evidence>
<evidence type="ECO:0000256" key="5">
    <source>
        <dbReference type="ARBA" id="ARBA00022960"/>
    </source>
</evidence>
<comment type="pathway">
    <text evidence="1 13">Cell wall biogenesis; peptidoglycan biosynthesis.</text>
</comment>
<dbReference type="PANTHER" id="PTHR30582">
    <property type="entry name" value="L,D-TRANSPEPTIDASE"/>
    <property type="match status" value="1"/>
</dbReference>
<dbReference type="SUPFAM" id="SSF141523">
    <property type="entry name" value="L,D-transpeptidase catalytic domain-like"/>
    <property type="match status" value="1"/>
</dbReference>
<evidence type="ECO:0000256" key="8">
    <source>
        <dbReference type="ARBA" id="ARBA00023139"/>
    </source>
</evidence>
<evidence type="ECO:0000256" key="7">
    <source>
        <dbReference type="ARBA" id="ARBA00023136"/>
    </source>
</evidence>
<keyword evidence="3" id="KW-0808">Transferase</keyword>
<dbReference type="Gene3D" id="2.60.40.3780">
    <property type="match status" value="1"/>
</dbReference>
<dbReference type="Proteomes" id="UP000184440">
    <property type="component" value="Unassembled WGS sequence"/>
</dbReference>
<evidence type="ECO:0000313" key="16">
    <source>
        <dbReference type="EMBL" id="SHN34742.1"/>
    </source>
</evidence>
<keyword evidence="7" id="KW-0472">Membrane</keyword>
<dbReference type="InterPro" id="IPR041280">
    <property type="entry name" value="Big_10"/>
</dbReference>
<dbReference type="FunFam" id="2.40.440.10:FF:000005">
    <property type="entry name" value="L,D-transpeptidase 2"/>
    <property type="match status" value="1"/>
</dbReference>
<keyword evidence="11 13" id="KW-0961">Cell wall biogenesis/degradation</keyword>
<evidence type="ECO:0000256" key="10">
    <source>
        <dbReference type="ARBA" id="ARBA00023315"/>
    </source>
</evidence>
<feature type="region of interest" description="Disordered" evidence="14">
    <location>
        <begin position="51"/>
        <end position="73"/>
    </location>
</feature>
<keyword evidence="6 13" id="KW-0573">Peptidoglycan synthesis</keyword>
<dbReference type="PROSITE" id="PS52029">
    <property type="entry name" value="LD_TPASE"/>
    <property type="match status" value="1"/>
</dbReference>
<evidence type="ECO:0000256" key="9">
    <source>
        <dbReference type="ARBA" id="ARBA00023288"/>
    </source>
</evidence>
<dbReference type="Gene3D" id="2.40.440.10">
    <property type="entry name" value="L,D-transpeptidase catalytic domain-like"/>
    <property type="match status" value="1"/>
</dbReference>
<feature type="active site" description="Proton donor/acceptor" evidence="13">
    <location>
        <position position="351"/>
    </location>
</feature>
<dbReference type="Pfam" id="PF17964">
    <property type="entry name" value="Big_10"/>
    <property type="match status" value="1"/>
</dbReference>
<evidence type="ECO:0000259" key="15">
    <source>
        <dbReference type="PROSITE" id="PS52029"/>
    </source>
</evidence>
<evidence type="ECO:0000256" key="12">
    <source>
        <dbReference type="ARBA" id="ARBA00060592"/>
    </source>
</evidence>
<dbReference type="Pfam" id="PF03734">
    <property type="entry name" value="YkuD"/>
    <property type="match status" value="1"/>
</dbReference>
<protein>
    <submittedName>
        <fullName evidence="16">Peptidoglycan transpeptidase, ErfK-YbiS-YhnG family</fullName>
    </submittedName>
</protein>
<evidence type="ECO:0000256" key="13">
    <source>
        <dbReference type="PROSITE-ProRule" id="PRU01373"/>
    </source>
</evidence>
<dbReference type="GO" id="GO:0071555">
    <property type="term" value="P:cell wall organization"/>
    <property type="evidence" value="ECO:0007669"/>
    <property type="project" value="UniProtKB-UniRule"/>
</dbReference>
<dbReference type="AlphaFoldDB" id="A0A1M7QST2"/>
<proteinExistence type="predicted"/>
<keyword evidence="4" id="KW-0732">Signal</keyword>
<dbReference type="GO" id="GO:0016746">
    <property type="term" value="F:acyltransferase activity"/>
    <property type="evidence" value="ECO:0007669"/>
    <property type="project" value="UniProtKB-KW"/>
</dbReference>
<keyword evidence="17" id="KW-1185">Reference proteome</keyword>
<keyword evidence="8" id="KW-0564">Palmitate</keyword>
<dbReference type="GO" id="GO:0071972">
    <property type="term" value="F:peptidoglycan L,D-transpeptidase activity"/>
    <property type="evidence" value="ECO:0007669"/>
    <property type="project" value="TreeGrafter"/>
</dbReference>
<dbReference type="GO" id="GO:0005576">
    <property type="term" value="C:extracellular region"/>
    <property type="evidence" value="ECO:0007669"/>
    <property type="project" value="TreeGrafter"/>
</dbReference>
<dbReference type="Gene3D" id="2.60.40.3710">
    <property type="match status" value="1"/>
</dbReference>
<feature type="active site" description="Nucleophile" evidence="13">
    <location>
        <position position="369"/>
    </location>
</feature>
<dbReference type="InterPro" id="IPR005490">
    <property type="entry name" value="LD_TPept_cat_dom"/>
</dbReference>
<evidence type="ECO:0000256" key="2">
    <source>
        <dbReference type="ARBA" id="ARBA00022475"/>
    </source>
</evidence>
<feature type="domain" description="L,D-TPase catalytic" evidence="15">
    <location>
        <begin position="268"/>
        <end position="393"/>
    </location>
</feature>
<dbReference type="EMBL" id="FRCS01000005">
    <property type="protein sequence ID" value="SHN34742.1"/>
    <property type="molecule type" value="Genomic_DNA"/>
</dbReference>
<organism evidence="16 17">
    <name type="scientific">Cryptosporangium aurantiacum</name>
    <dbReference type="NCBI Taxonomy" id="134849"/>
    <lineage>
        <taxon>Bacteria</taxon>
        <taxon>Bacillati</taxon>
        <taxon>Actinomycetota</taxon>
        <taxon>Actinomycetes</taxon>
        <taxon>Cryptosporangiales</taxon>
        <taxon>Cryptosporangiaceae</taxon>
        <taxon>Cryptosporangium</taxon>
    </lineage>
</organism>
<evidence type="ECO:0000256" key="3">
    <source>
        <dbReference type="ARBA" id="ARBA00022679"/>
    </source>
</evidence>
<keyword evidence="9" id="KW-0449">Lipoprotein</keyword>
<dbReference type="CDD" id="cd13432">
    <property type="entry name" value="LDT_IgD_like_2"/>
    <property type="match status" value="1"/>
</dbReference>
<name>A0A1M7QST2_9ACTN</name>
<evidence type="ECO:0000256" key="1">
    <source>
        <dbReference type="ARBA" id="ARBA00004752"/>
    </source>
</evidence>
<dbReference type="InterPro" id="IPR038063">
    <property type="entry name" value="Transpep_catalytic_dom"/>
</dbReference>
<keyword evidence="2" id="KW-1003">Cell membrane</keyword>
<dbReference type="GO" id="GO:0008360">
    <property type="term" value="P:regulation of cell shape"/>
    <property type="evidence" value="ECO:0007669"/>
    <property type="project" value="UniProtKB-UniRule"/>
</dbReference>
<sequence length="427" mass="45015">MERPTAPPRRPAAHRLPTELLVTTPVLRRYLTFLVALLATALVAAGCSSGGGGDNGGKSDDPTSSPSPAGPKLTVDPAANATAVSPSAPIKLSIDKDTITAVTVKSDKGDAVEGAVGADKRSWASSGKLSFGATYTVSVTTSGSATPLTSKFTTVPTPGADSSVRASSILGDGKTYGVGMPIILKLSRSVKSDAARASYEKMLKVTSNPSTTGAWGWISSTELHFRPAEYWASGSTVHVAVDSAGREIVDGVWGRTDLTVDFKIGTDRRLVADSATHTMKVSENGSVVKSMPISLGKPKFPSSSGTMVVIDKRREAMFDSSTYGLAVDSPDGYRTKVEYPMRLTWGGEFIHSAPWSVADQGKRNVSHGCINVAPDNAIWLYNRLQVGDPVTVKNTETTVELGNGYSDWTLSFQDWLKHSKGGVVTTA</sequence>
<dbReference type="InterPro" id="IPR050979">
    <property type="entry name" value="LD-transpeptidase"/>
</dbReference>
<evidence type="ECO:0000256" key="11">
    <source>
        <dbReference type="ARBA" id="ARBA00023316"/>
    </source>
</evidence>
<gene>
    <name evidence="16" type="ORF">SAMN05443668_105301</name>
</gene>
<dbReference type="CDD" id="cd16913">
    <property type="entry name" value="YkuD_like"/>
    <property type="match status" value="1"/>
</dbReference>
<reference evidence="16 17" key="1">
    <citation type="submission" date="2016-11" db="EMBL/GenBank/DDBJ databases">
        <authorList>
            <person name="Jaros S."/>
            <person name="Januszkiewicz K."/>
            <person name="Wedrychowicz H."/>
        </authorList>
    </citation>
    <scope>NUCLEOTIDE SEQUENCE [LARGE SCALE GENOMIC DNA]</scope>
    <source>
        <strain evidence="16 17">DSM 46144</strain>
    </source>
</reference>
<comment type="pathway">
    <text evidence="12">Glycan biosynthesis.</text>
</comment>
<evidence type="ECO:0000256" key="4">
    <source>
        <dbReference type="ARBA" id="ARBA00022729"/>
    </source>
</evidence>